<protein>
    <recommendedName>
        <fullName evidence="2">Peptidase C14 caspase domain-containing protein</fullName>
    </recommendedName>
</protein>
<dbReference type="InterPro" id="IPR011600">
    <property type="entry name" value="Pept_C14_caspase"/>
</dbReference>
<keyword evidence="4" id="KW-1185">Reference proteome</keyword>
<evidence type="ECO:0000313" key="3">
    <source>
        <dbReference type="EMBL" id="KAL2040235.1"/>
    </source>
</evidence>
<dbReference type="Gene3D" id="3.40.50.1460">
    <property type="match status" value="1"/>
</dbReference>
<evidence type="ECO:0000256" key="1">
    <source>
        <dbReference type="SAM" id="MobiDB-lite"/>
    </source>
</evidence>
<dbReference type="EMBL" id="JBEFKJ010000022">
    <property type="protein sequence ID" value="KAL2040235.1"/>
    <property type="molecule type" value="Genomic_DNA"/>
</dbReference>
<dbReference type="Proteomes" id="UP001590950">
    <property type="component" value="Unassembled WGS sequence"/>
</dbReference>
<comment type="caution">
    <text evidence="3">The sequence shown here is derived from an EMBL/GenBank/DDBJ whole genome shotgun (WGS) entry which is preliminary data.</text>
</comment>
<sequence length="454" mass="51259">MGPDSSPSTSEQNAPTVHSQLQDEIDDSEYQVLWNITMDEGKYNQPSTYKKVEVLLLCWAQNSNDLKTEREVKKLESILQTRFKYGTHIAHLDNNLEQKLQVQLNAKVAHFVGEHDGPNALLIVYYAGHGRPGKFYGDLEMFGKCSPNERKKRLDTIVWNKTEKLLEPAEADILELFDCCHAGQLGLRGQPRLFEFLAATTHEASTRAPGEDSFTSALIYALEKLVNERPDGRFTTVELLQTITNEAPGFPKDQTPVISDRQHNAEAGRIVLHPLPKEGSSAQVTAKEDANTDPAERHTVTLHLDFSDKPLKDNIKKMGTEFNTVFERHCLGVNRIRWGGIQCKRATLVRHARSFIASIERKRKRKERALSNGDFSEGLLSPVPPFTPASTYRSSHPSPQTPPHIQEFAATGKMVVETHGYSSELLKRRPETDEDSDDMVQDRRKRPKLSLKQV</sequence>
<accession>A0ABR4A2Z0</accession>
<evidence type="ECO:0000259" key="2">
    <source>
        <dbReference type="Pfam" id="PF00656"/>
    </source>
</evidence>
<feature type="compositionally biased region" description="Polar residues" evidence="1">
    <location>
        <begin position="388"/>
        <end position="398"/>
    </location>
</feature>
<evidence type="ECO:0000313" key="4">
    <source>
        <dbReference type="Proteomes" id="UP001590950"/>
    </source>
</evidence>
<name>A0ABR4A2Z0_9LECA</name>
<proteinExistence type="predicted"/>
<feature type="region of interest" description="Disordered" evidence="1">
    <location>
        <begin position="419"/>
        <end position="454"/>
    </location>
</feature>
<dbReference type="Pfam" id="PF00656">
    <property type="entry name" value="Peptidase_C14"/>
    <property type="match status" value="1"/>
</dbReference>
<feature type="region of interest" description="Disordered" evidence="1">
    <location>
        <begin position="367"/>
        <end position="405"/>
    </location>
</feature>
<feature type="domain" description="Peptidase C14 caspase" evidence="2">
    <location>
        <begin position="68"/>
        <end position="258"/>
    </location>
</feature>
<organism evidence="3 4">
    <name type="scientific">Stereocaulon virgatum</name>
    <dbReference type="NCBI Taxonomy" id="373712"/>
    <lineage>
        <taxon>Eukaryota</taxon>
        <taxon>Fungi</taxon>
        <taxon>Dikarya</taxon>
        <taxon>Ascomycota</taxon>
        <taxon>Pezizomycotina</taxon>
        <taxon>Lecanoromycetes</taxon>
        <taxon>OSLEUM clade</taxon>
        <taxon>Lecanoromycetidae</taxon>
        <taxon>Lecanorales</taxon>
        <taxon>Lecanorineae</taxon>
        <taxon>Stereocaulaceae</taxon>
        <taxon>Stereocaulon</taxon>
    </lineage>
</organism>
<reference evidence="3 4" key="1">
    <citation type="submission" date="2024-09" db="EMBL/GenBank/DDBJ databases">
        <title>Rethinking Asexuality: The Enigmatic Case of Functional Sexual Genes in Lepraria (Stereocaulaceae).</title>
        <authorList>
            <person name="Doellman M."/>
            <person name="Sun Y."/>
            <person name="Barcenas-Pena A."/>
            <person name="Lumbsch H.T."/>
            <person name="Grewe F."/>
        </authorList>
    </citation>
    <scope>NUCLEOTIDE SEQUENCE [LARGE SCALE GENOMIC DNA]</scope>
    <source>
        <strain evidence="3 4">Mercado 3170</strain>
    </source>
</reference>
<feature type="region of interest" description="Disordered" evidence="1">
    <location>
        <begin position="1"/>
        <end position="22"/>
    </location>
</feature>
<feature type="compositionally biased region" description="Basic residues" evidence="1">
    <location>
        <begin position="443"/>
        <end position="454"/>
    </location>
</feature>
<gene>
    <name evidence="3" type="ORF">N7G274_007138</name>
</gene>